<evidence type="ECO:0000256" key="3">
    <source>
        <dbReference type="ARBA" id="ARBA00021389"/>
    </source>
</evidence>
<dbReference type="InParanoid" id="A0A1S4G4G5"/>
<dbReference type="GO" id="GO:0005524">
    <property type="term" value="F:ATP binding"/>
    <property type="evidence" value="ECO:0007669"/>
    <property type="project" value="UniProtKB-KW"/>
</dbReference>
<comment type="catalytic activity">
    <reaction evidence="11">
        <text>L-aspartate + L-glutamine + ATP + H2O = L-asparagine + L-glutamate + AMP + diphosphate + H(+)</text>
        <dbReference type="Rhea" id="RHEA:12228"/>
        <dbReference type="ChEBI" id="CHEBI:15377"/>
        <dbReference type="ChEBI" id="CHEBI:15378"/>
        <dbReference type="ChEBI" id="CHEBI:29985"/>
        <dbReference type="ChEBI" id="CHEBI:29991"/>
        <dbReference type="ChEBI" id="CHEBI:30616"/>
        <dbReference type="ChEBI" id="CHEBI:33019"/>
        <dbReference type="ChEBI" id="CHEBI:58048"/>
        <dbReference type="ChEBI" id="CHEBI:58359"/>
        <dbReference type="ChEBI" id="CHEBI:456215"/>
        <dbReference type="EC" id="6.3.5.4"/>
    </reaction>
</comment>
<dbReference type="NCBIfam" id="NF006949">
    <property type="entry name" value="PRK09431.1"/>
    <property type="match status" value="1"/>
</dbReference>
<dbReference type="PROSITE" id="PS51278">
    <property type="entry name" value="GATASE_TYPE_2"/>
    <property type="match status" value="1"/>
</dbReference>
<name>A0A1S4G4G5_AEDAE</name>
<dbReference type="EC" id="6.3.5.4" evidence="2"/>
<evidence type="ECO:0000256" key="4">
    <source>
        <dbReference type="ARBA" id="ARBA00022598"/>
    </source>
</evidence>
<dbReference type="GO" id="GO:0004066">
    <property type="term" value="F:asparagine synthase (glutamine-hydrolyzing) activity"/>
    <property type="evidence" value="ECO:0007669"/>
    <property type="project" value="UniProtKB-EC"/>
</dbReference>
<dbReference type="InterPro" id="IPR001962">
    <property type="entry name" value="Asn_synthase"/>
</dbReference>
<keyword evidence="6" id="KW-0547">Nucleotide-binding</keyword>
<dbReference type="PANTHER" id="PTHR11772">
    <property type="entry name" value="ASPARAGINE SYNTHETASE"/>
    <property type="match status" value="1"/>
</dbReference>
<evidence type="ECO:0000256" key="1">
    <source>
        <dbReference type="ARBA" id="ARBA00005187"/>
    </source>
</evidence>
<keyword evidence="4" id="KW-0436">Ligase</keyword>
<keyword evidence="13" id="KW-1185">Reference proteome</keyword>
<dbReference type="InterPro" id="IPR017932">
    <property type="entry name" value="GATase_2_dom"/>
</dbReference>
<dbReference type="InterPro" id="IPR033738">
    <property type="entry name" value="AsnB_N"/>
</dbReference>
<dbReference type="GO" id="GO:0005829">
    <property type="term" value="C:cytosol"/>
    <property type="evidence" value="ECO:0007669"/>
    <property type="project" value="TreeGrafter"/>
</dbReference>
<dbReference type="SMR" id="A0A1S4G4G5"/>
<organism evidence="12 13">
    <name type="scientific">Aedes aegypti</name>
    <name type="common">Yellowfever mosquito</name>
    <name type="synonym">Culex aegypti</name>
    <dbReference type="NCBI Taxonomy" id="7159"/>
    <lineage>
        <taxon>Eukaryota</taxon>
        <taxon>Metazoa</taxon>
        <taxon>Ecdysozoa</taxon>
        <taxon>Arthropoda</taxon>
        <taxon>Hexapoda</taxon>
        <taxon>Insecta</taxon>
        <taxon>Pterygota</taxon>
        <taxon>Neoptera</taxon>
        <taxon>Endopterygota</taxon>
        <taxon>Diptera</taxon>
        <taxon>Nematocera</taxon>
        <taxon>Culicoidea</taxon>
        <taxon>Culicidae</taxon>
        <taxon>Culicinae</taxon>
        <taxon>Aedini</taxon>
        <taxon>Aedes</taxon>
        <taxon>Stegomyia</taxon>
    </lineage>
</organism>
<reference evidence="12 13" key="1">
    <citation type="submission" date="2017-06" db="EMBL/GenBank/DDBJ databases">
        <title>Aedes aegypti genome working group (AGWG) sequencing and assembly.</title>
        <authorList>
            <consortium name="Aedes aegypti Genome Working Group (AGWG)"/>
            <person name="Matthews B.J."/>
        </authorList>
    </citation>
    <scope>NUCLEOTIDE SEQUENCE [LARGE SCALE GENOMIC DNA]</scope>
    <source>
        <strain evidence="12 13">LVP_AGWG</strain>
    </source>
</reference>
<keyword evidence="5" id="KW-0028">Amino-acid biosynthesis</keyword>
<dbReference type="NCBIfam" id="TIGR01536">
    <property type="entry name" value="asn_synth_AEB"/>
    <property type="match status" value="1"/>
</dbReference>
<dbReference type="CDD" id="cd01991">
    <property type="entry name" value="Asn_synthase_B_C"/>
    <property type="match status" value="1"/>
</dbReference>
<evidence type="ECO:0000313" key="12">
    <source>
        <dbReference type="EnsemblMetazoa" id="AAEL015631-PA"/>
    </source>
</evidence>
<proteinExistence type="predicted"/>
<dbReference type="Pfam" id="PF00733">
    <property type="entry name" value="Asn_synthase"/>
    <property type="match status" value="1"/>
</dbReference>
<dbReference type="SUPFAM" id="SSF56235">
    <property type="entry name" value="N-terminal nucleophile aminohydrolases (Ntn hydrolases)"/>
    <property type="match status" value="1"/>
</dbReference>
<dbReference type="CDD" id="cd00712">
    <property type="entry name" value="AsnB"/>
    <property type="match status" value="1"/>
</dbReference>
<dbReference type="PANTHER" id="PTHR11772:SF2">
    <property type="entry name" value="ASPARAGINE SYNTHETASE [GLUTAMINE-HYDROLYZING]"/>
    <property type="match status" value="1"/>
</dbReference>
<dbReference type="FunFam" id="3.40.50.620:FF:000031">
    <property type="entry name" value="Asparagine synthase B"/>
    <property type="match status" value="1"/>
</dbReference>
<dbReference type="InterPro" id="IPR014729">
    <property type="entry name" value="Rossmann-like_a/b/a_fold"/>
</dbReference>
<evidence type="ECO:0000256" key="11">
    <source>
        <dbReference type="ARBA" id="ARBA00048741"/>
    </source>
</evidence>
<dbReference type="InterPro" id="IPR006426">
    <property type="entry name" value="Asn_synth_AEB"/>
</dbReference>
<evidence type="ECO:0000256" key="6">
    <source>
        <dbReference type="ARBA" id="ARBA00022741"/>
    </source>
</evidence>
<evidence type="ECO:0000256" key="9">
    <source>
        <dbReference type="ARBA" id="ARBA00022962"/>
    </source>
</evidence>
<dbReference type="EnsemblMetazoa" id="AAEL015631-RA">
    <property type="protein sequence ID" value="AAEL015631-PA"/>
    <property type="gene ID" value="AAEL015631"/>
</dbReference>
<dbReference type="InterPro" id="IPR029055">
    <property type="entry name" value="Ntn_hydrolases_N"/>
</dbReference>
<dbReference type="VEuPathDB" id="VectorBase:AAEL015631"/>
<gene>
    <name evidence="12" type="primary">5579278</name>
</gene>
<dbReference type="AlphaFoldDB" id="A0A1S4G4G5"/>
<dbReference type="SUPFAM" id="SSF52402">
    <property type="entry name" value="Adenine nucleotide alpha hydrolases-like"/>
    <property type="match status" value="1"/>
</dbReference>
<dbReference type="OrthoDB" id="409189at2759"/>
<dbReference type="Gene3D" id="3.40.50.620">
    <property type="entry name" value="HUPs"/>
    <property type="match status" value="1"/>
</dbReference>
<keyword evidence="9" id="KW-0315">Glutamine amidotransferase</keyword>
<accession>A0A1S4G4G5</accession>
<dbReference type="Proteomes" id="UP000008820">
    <property type="component" value="Chromosome 3"/>
</dbReference>
<evidence type="ECO:0000256" key="2">
    <source>
        <dbReference type="ARBA" id="ARBA00012737"/>
    </source>
</evidence>
<dbReference type="GO" id="GO:0070981">
    <property type="term" value="P:L-asparagine biosynthetic process"/>
    <property type="evidence" value="ECO:0007669"/>
    <property type="project" value="UniProtKB-UniPathway"/>
</dbReference>
<evidence type="ECO:0000313" key="13">
    <source>
        <dbReference type="Proteomes" id="UP000008820"/>
    </source>
</evidence>
<dbReference type="Gene3D" id="3.60.20.10">
    <property type="entry name" value="Glutamine Phosphoribosylpyrophosphate, subunit 1, domain 1"/>
    <property type="match status" value="1"/>
</dbReference>
<dbReference type="Pfam" id="PF13537">
    <property type="entry name" value="GATase_7"/>
    <property type="match status" value="1"/>
</dbReference>
<evidence type="ECO:0000256" key="8">
    <source>
        <dbReference type="ARBA" id="ARBA00022888"/>
    </source>
</evidence>
<keyword evidence="7" id="KW-0067">ATP-binding</keyword>
<evidence type="ECO:0000256" key="5">
    <source>
        <dbReference type="ARBA" id="ARBA00022605"/>
    </source>
</evidence>
<dbReference type="InterPro" id="IPR050795">
    <property type="entry name" value="Asn_Synthetase"/>
</dbReference>
<protein>
    <recommendedName>
        <fullName evidence="3">Asparagine synthetase [glutamine-hydrolyzing]</fullName>
        <ecNumber evidence="2">6.3.5.4</ecNumber>
    </recommendedName>
    <alternativeName>
        <fullName evidence="10">Glutamine-dependent asparagine synthetase</fullName>
    </alternativeName>
</protein>
<evidence type="ECO:0000256" key="10">
    <source>
        <dbReference type="ARBA" id="ARBA00030234"/>
    </source>
</evidence>
<comment type="pathway">
    <text evidence="1">Amino-acid biosynthesis; L-asparagine biosynthesis; L-asparagine from L-aspartate (L-Gln route): step 1/1.</text>
</comment>
<sequence>MCGIFSIFLNERHRRLYGGETDLCGRKESLRELAFRQSARQRHRGPDHTGLVADEDEGFVLVQERLCVIGVKTGTQPFVSQDGQVLLVANGEIYNYLLMAQEINDALEAGESTYTPRSDCDVIIAYYEKFGVDVLMKNIRGMFAFVLYDKKNGCILVARDPIGIVPLYSGKDVEGNLWIASEMKCLVEKCSEVEIFPPGHMYYGSRQKLKPVSYFDSDWMYEIPRAKVDLERLKKSLEDAVESHLQCDVPMGALLSGGLDSSLIASIATKIMKKRHGPDYRLKTYSVGLVGGPDFEFARMVADYIGSDHTEVYFTIDEGLNYIRDAVLHGETYDITTVRCTIPLLLLSRYIKSEGIKMVLSGEGADELFGGYLYFHQAPNAEEFHFETVKRVQNLHYADCLRANKGTSAWGLELRVPFLDTDFVNYVMSIRPEDRKPQNKINGLVQPMEKYILREAFAEDYLPQKVLWRQKEQFSDGVGYTWIDTITKYAASHISDAEFSSAAARFPINPPPTKEAYYYRQIFKELFPHESCASTVTRWVPRTDWGCSADPSGRKQTIHKENV</sequence>
<evidence type="ECO:0000256" key="7">
    <source>
        <dbReference type="ARBA" id="ARBA00022840"/>
    </source>
</evidence>
<dbReference type="PIRSF" id="PIRSF001589">
    <property type="entry name" value="Asn_synthetase_glu-h"/>
    <property type="match status" value="1"/>
</dbReference>
<reference evidence="12" key="2">
    <citation type="submission" date="2020-05" db="UniProtKB">
        <authorList>
            <consortium name="EnsemblMetazoa"/>
        </authorList>
    </citation>
    <scope>IDENTIFICATION</scope>
    <source>
        <strain evidence="12">LVP_AGWG</strain>
    </source>
</reference>
<dbReference type="FunCoup" id="A0A1S4G4G5">
    <property type="interactions" value="650"/>
</dbReference>
<dbReference type="UniPathway" id="UPA00134">
    <property type="reaction ID" value="UER00195"/>
</dbReference>
<keyword evidence="8" id="KW-0061">Asparagine biosynthesis</keyword>